<evidence type="ECO:0000313" key="3">
    <source>
        <dbReference type="EMBL" id="CAH0377949.1"/>
    </source>
</evidence>
<keyword evidence="4" id="KW-1185">Reference proteome</keyword>
<feature type="compositionally biased region" description="Acidic residues" evidence="1">
    <location>
        <begin position="209"/>
        <end position="219"/>
    </location>
</feature>
<dbReference type="SUPFAM" id="SSF54236">
    <property type="entry name" value="Ubiquitin-like"/>
    <property type="match status" value="1"/>
</dbReference>
<organism evidence="3 4">
    <name type="scientific">Pelagomonas calceolata</name>
    <dbReference type="NCBI Taxonomy" id="35677"/>
    <lineage>
        <taxon>Eukaryota</taxon>
        <taxon>Sar</taxon>
        <taxon>Stramenopiles</taxon>
        <taxon>Ochrophyta</taxon>
        <taxon>Pelagophyceae</taxon>
        <taxon>Pelagomonadales</taxon>
        <taxon>Pelagomonadaceae</taxon>
        <taxon>Pelagomonas</taxon>
    </lineage>
</organism>
<evidence type="ECO:0000256" key="1">
    <source>
        <dbReference type="SAM" id="MobiDB-lite"/>
    </source>
</evidence>
<dbReference type="InterPro" id="IPR003903">
    <property type="entry name" value="UIM_dom"/>
</dbReference>
<dbReference type="EMBL" id="CAKKNE010000005">
    <property type="protein sequence ID" value="CAH0377949.1"/>
    <property type="molecule type" value="Genomic_DNA"/>
</dbReference>
<feature type="compositionally biased region" description="Polar residues" evidence="1">
    <location>
        <begin position="43"/>
        <end position="53"/>
    </location>
</feature>
<accession>A0A8J2SXF5</accession>
<dbReference type="OrthoDB" id="10251089at2759"/>
<feature type="region of interest" description="Disordered" evidence="1">
    <location>
        <begin position="76"/>
        <end position="165"/>
    </location>
</feature>
<protein>
    <recommendedName>
        <fullName evidence="2">Ubiquitin-like domain-containing protein</fullName>
    </recommendedName>
</protein>
<feature type="compositionally biased region" description="Pro residues" evidence="1">
    <location>
        <begin position="84"/>
        <end position="99"/>
    </location>
</feature>
<feature type="region of interest" description="Disordered" evidence="1">
    <location>
        <begin position="179"/>
        <end position="233"/>
    </location>
</feature>
<feature type="compositionally biased region" description="Low complexity" evidence="1">
    <location>
        <begin position="339"/>
        <end position="352"/>
    </location>
</feature>
<sequence>MPLTLRVRSPQGMWRLTVPDATTTIQAVKTQIEREKQVAVDTQKLTSDPQGTQELDDGSRLDAAGLGANGSIIYLSEKEIVEPPRAPTPPPPAPPPPNPLAAAGRNVLAGNDNGMSAEDQAAIAAALAEDDAPASPEVRRPDATQSPEALVGPPSSVGGLLEGLMNAPGGAAALAHAFQARQNAQRAARDDIYDSDDEDRDVARRLQDDYDEEEDDDDEALARRLQDGDEEGDARLARRLAGQRGSSVNDGDAVLAAFLGGGGPPPLERRLSTGEDDPALQRALLQSTRPQQSAFAAGVDAQLERALAASRAEAGLAATERWDAPGPASPGGADDDDAALQAALLESAPPQQSEEERQIAEAIRLSALEAAPEEVLMTDAAATGARRLNRRRGSSDPDERMTSGSGSRKTD</sequence>
<evidence type="ECO:0000259" key="2">
    <source>
        <dbReference type="SMART" id="SM00213"/>
    </source>
</evidence>
<feature type="region of interest" description="Disordered" evidence="1">
    <location>
        <begin position="256"/>
        <end position="279"/>
    </location>
</feature>
<gene>
    <name evidence="3" type="ORF">PECAL_5P24660</name>
</gene>
<feature type="domain" description="Ubiquitin-like" evidence="2">
    <location>
        <begin position="3"/>
        <end position="78"/>
    </location>
</feature>
<evidence type="ECO:0000313" key="4">
    <source>
        <dbReference type="Proteomes" id="UP000789595"/>
    </source>
</evidence>
<feature type="compositionally biased region" description="Low complexity" evidence="1">
    <location>
        <begin position="310"/>
        <end position="332"/>
    </location>
</feature>
<proteinExistence type="predicted"/>
<dbReference type="InterPro" id="IPR029071">
    <property type="entry name" value="Ubiquitin-like_domsf"/>
</dbReference>
<reference evidence="3" key="1">
    <citation type="submission" date="2021-11" db="EMBL/GenBank/DDBJ databases">
        <authorList>
            <consortium name="Genoscope - CEA"/>
            <person name="William W."/>
        </authorList>
    </citation>
    <scope>NUCLEOTIDE SEQUENCE</scope>
</reference>
<feature type="region of interest" description="Disordered" evidence="1">
    <location>
        <begin position="310"/>
        <end position="411"/>
    </location>
</feature>
<feature type="region of interest" description="Disordered" evidence="1">
    <location>
        <begin position="39"/>
        <end position="63"/>
    </location>
</feature>
<dbReference type="Proteomes" id="UP000789595">
    <property type="component" value="Unassembled WGS sequence"/>
</dbReference>
<comment type="caution">
    <text evidence="3">The sequence shown here is derived from an EMBL/GenBank/DDBJ whole genome shotgun (WGS) entry which is preliminary data.</text>
</comment>
<dbReference type="Gene3D" id="3.10.20.90">
    <property type="entry name" value="Phosphatidylinositol 3-kinase Catalytic Subunit, Chain A, domain 1"/>
    <property type="match status" value="1"/>
</dbReference>
<dbReference type="SMART" id="SM00213">
    <property type="entry name" value="UBQ"/>
    <property type="match status" value="1"/>
</dbReference>
<name>A0A8J2SXF5_9STRA</name>
<dbReference type="InterPro" id="IPR000626">
    <property type="entry name" value="Ubiquitin-like_dom"/>
</dbReference>
<feature type="compositionally biased region" description="Polar residues" evidence="1">
    <location>
        <begin position="402"/>
        <end position="411"/>
    </location>
</feature>
<dbReference type="SMART" id="SM00726">
    <property type="entry name" value="UIM"/>
    <property type="match status" value="3"/>
</dbReference>
<dbReference type="AlphaFoldDB" id="A0A8J2SXF5"/>
<feature type="compositionally biased region" description="Low complexity" evidence="1">
    <location>
        <begin position="117"/>
        <end position="127"/>
    </location>
</feature>